<sequence>MAAVSESSVLLTVINTKYKKNSGVLQLLTNNLTWSPQGSSAPKIDCKYSEIKVQRISPEGSSKVQLQVVLHDNSSYSIHFTGQNAKKERDDVKELLAQLIPAHRKKASKELEEKNRMLKDNPELYQLYKDLVVSGVITPDEFWANRGQDTGATSKSTGVNQSIGLSSALLADMQPESSGCNEVKYSLNADTIETIFRTYPAVKKKHEEVVPDQMTEKDFWTKFFQSHYFHRDRSAETRPTASDMFTECAKQDEKEQLASKLNLISDPMLDLKGYGSVPCDVPEQVSKNSTSTQSLFRRLNHHSLMVLHSTPSASTTSDGIPNEERNGTVDNQPAEPPAKKTRLREVTEYDDLQEHSPIEPISLKIVTRNKYSGGPVTLPGINGNTSIPGHNAADVTTAIQYCQHEVNSWTPDLTQALSSDQACHVLTEISPGGSLMETTSQANIHHTLSSTMKSEVLQQYMALTELLRHFWSCFPVKTAFLEEKVARMGQSLEKYRNTKLEQLRGKLSEGDLHLIEHLTEMLEAATAKYRSWEGLRAAKITR</sequence>
<dbReference type="GO" id="GO:0005675">
    <property type="term" value="C:transcription factor TFIIH holo complex"/>
    <property type="evidence" value="ECO:0000318"/>
    <property type="project" value="GO_Central"/>
</dbReference>
<dbReference type="InParanoid" id="A7RH50"/>
<evidence type="ECO:0000256" key="2">
    <source>
        <dbReference type="ARBA" id="ARBA00009448"/>
    </source>
</evidence>
<proteinExistence type="inferred from homology"/>
<dbReference type="HOGENOM" id="CLU_037467_0_0_1"/>
<dbReference type="FunFam" id="1.10.3970.10:FF:000004">
    <property type="entry name" value="General Transcription Factor homolog"/>
    <property type="match status" value="1"/>
</dbReference>
<dbReference type="SUPFAM" id="SSF140383">
    <property type="entry name" value="BSD domain-like"/>
    <property type="match status" value="2"/>
</dbReference>
<name>A7RH50_NEMVE</name>
<evidence type="ECO:0000259" key="8">
    <source>
        <dbReference type="PROSITE" id="PS50858"/>
    </source>
</evidence>
<feature type="domain" description="BSD" evidence="8">
    <location>
        <begin position="99"/>
        <end position="146"/>
    </location>
</feature>
<accession>A7RH50</accession>
<feature type="region of interest" description="Disordered" evidence="7">
    <location>
        <begin position="310"/>
        <end position="339"/>
    </location>
</feature>
<keyword evidence="5" id="KW-0804">Transcription</keyword>
<evidence type="ECO:0000256" key="3">
    <source>
        <dbReference type="ARBA" id="ARBA00022737"/>
    </source>
</evidence>
<feature type="domain" description="BSD" evidence="8">
    <location>
        <begin position="179"/>
        <end position="231"/>
    </location>
</feature>
<keyword evidence="10" id="KW-1185">Reference proteome</keyword>
<dbReference type="PANTHER" id="PTHR12856">
    <property type="entry name" value="TRANSCRIPTION INITIATION FACTOR IIH-RELATED"/>
    <property type="match status" value="1"/>
</dbReference>
<dbReference type="STRING" id="45351.A7RH50"/>
<evidence type="ECO:0000313" key="10">
    <source>
        <dbReference type="Proteomes" id="UP000001593"/>
    </source>
</evidence>
<evidence type="ECO:0000256" key="1">
    <source>
        <dbReference type="ARBA" id="ARBA00004123"/>
    </source>
</evidence>
<dbReference type="InterPro" id="IPR011993">
    <property type="entry name" value="PH-like_dom_sf"/>
</dbReference>
<dbReference type="Gene3D" id="6.10.140.1200">
    <property type="match status" value="1"/>
</dbReference>
<reference evidence="9 10" key="1">
    <citation type="journal article" date="2007" name="Science">
        <title>Sea anemone genome reveals ancestral eumetazoan gene repertoire and genomic organization.</title>
        <authorList>
            <person name="Putnam N.H."/>
            <person name="Srivastava M."/>
            <person name="Hellsten U."/>
            <person name="Dirks B."/>
            <person name="Chapman J."/>
            <person name="Salamov A."/>
            <person name="Terry A."/>
            <person name="Shapiro H."/>
            <person name="Lindquist E."/>
            <person name="Kapitonov V.V."/>
            <person name="Jurka J."/>
            <person name="Genikhovich G."/>
            <person name="Grigoriev I.V."/>
            <person name="Lucas S.M."/>
            <person name="Steele R.E."/>
            <person name="Finnerty J.R."/>
            <person name="Technau U."/>
            <person name="Martindale M.Q."/>
            <person name="Rokhsar D.S."/>
        </authorList>
    </citation>
    <scope>NUCLEOTIDE SEQUENCE [LARGE SCALE GENOMIC DNA]</scope>
    <source>
        <strain evidence="10">CH2 X CH6</strain>
    </source>
</reference>
<evidence type="ECO:0000256" key="5">
    <source>
        <dbReference type="ARBA" id="ARBA00023163"/>
    </source>
</evidence>
<dbReference type="GO" id="GO:0006289">
    <property type="term" value="P:nucleotide-excision repair"/>
    <property type="evidence" value="ECO:0007669"/>
    <property type="project" value="InterPro"/>
</dbReference>
<gene>
    <name evidence="9" type="ORF">NEMVEDRAFT_v1g238228</name>
</gene>
<comment type="subcellular location">
    <subcellularLocation>
        <location evidence="1">Nucleus</location>
    </subcellularLocation>
</comment>
<dbReference type="AlphaFoldDB" id="A7RH50"/>
<dbReference type="SMART" id="SM00751">
    <property type="entry name" value="BSD"/>
    <property type="match status" value="2"/>
</dbReference>
<dbReference type="InterPro" id="IPR035925">
    <property type="entry name" value="BSD_dom_sf"/>
</dbReference>
<evidence type="ECO:0000256" key="6">
    <source>
        <dbReference type="ARBA" id="ARBA00023242"/>
    </source>
</evidence>
<keyword evidence="6" id="KW-0539">Nucleus</keyword>
<dbReference type="PROSITE" id="PS50858">
    <property type="entry name" value="BSD"/>
    <property type="match status" value="2"/>
</dbReference>
<organism evidence="9 10">
    <name type="scientific">Nematostella vectensis</name>
    <name type="common">Starlet sea anemone</name>
    <dbReference type="NCBI Taxonomy" id="45351"/>
    <lineage>
        <taxon>Eukaryota</taxon>
        <taxon>Metazoa</taxon>
        <taxon>Cnidaria</taxon>
        <taxon>Anthozoa</taxon>
        <taxon>Hexacorallia</taxon>
        <taxon>Actiniaria</taxon>
        <taxon>Edwardsiidae</taxon>
        <taxon>Nematostella</taxon>
    </lineage>
</organism>
<dbReference type="InterPro" id="IPR013876">
    <property type="entry name" value="TFIIH_BTF_p62_N"/>
</dbReference>
<dbReference type="Pfam" id="PF03909">
    <property type="entry name" value="BSD"/>
    <property type="match status" value="1"/>
</dbReference>
<evidence type="ECO:0000313" key="9">
    <source>
        <dbReference type="EMBL" id="EDO49292.1"/>
    </source>
</evidence>
<dbReference type="SUPFAM" id="SSF50729">
    <property type="entry name" value="PH domain-like"/>
    <property type="match status" value="1"/>
</dbReference>
<dbReference type="PhylomeDB" id="A7RH50"/>
<dbReference type="InterPro" id="IPR005607">
    <property type="entry name" value="BSD_dom"/>
</dbReference>
<dbReference type="Proteomes" id="UP000001593">
    <property type="component" value="Unassembled WGS sequence"/>
</dbReference>
<keyword evidence="4" id="KW-0805">Transcription regulation</keyword>
<dbReference type="GO" id="GO:0006360">
    <property type="term" value="P:transcription by RNA polymerase I"/>
    <property type="evidence" value="ECO:0000318"/>
    <property type="project" value="GO_Central"/>
</dbReference>
<dbReference type="FunFam" id="2.30.29.30:FF:000479">
    <property type="entry name" value="General transcription factor IIH subunit"/>
    <property type="match status" value="1"/>
</dbReference>
<dbReference type="Gene3D" id="1.10.3970.10">
    <property type="entry name" value="BSD domain"/>
    <property type="match status" value="1"/>
</dbReference>
<dbReference type="Pfam" id="PF08567">
    <property type="entry name" value="PH_TFIIH"/>
    <property type="match status" value="1"/>
</dbReference>
<keyword evidence="3" id="KW-0677">Repeat</keyword>
<protein>
    <recommendedName>
        <fullName evidence="8">BSD domain-containing protein</fullName>
    </recommendedName>
</protein>
<dbReference type="CDD" id="cd13229">
    <property type="entry name" value="PH_TFIIH"/>
    <property type="match status" value="1"/>
</dbReference>
<evidence type="ECO:0000256" key="7">
    <source>
        <dbReference type="SAM" id="MobiDB-lite"/>
    </source>
</evidence>
<dbReference type="Gene3D" id="2.30.29.30">
    <property type="entry name" value="Pleckstrin-homology domain (PH domain)/Phosphotyrosine-binding domain (PTB)"/>
    <property type="match status" value="1"/>
</dbReference>
<dbReference type="InterPro" id="IPR027079">
    <property type="entry name" value="Tfb1/GTF2H1"/>
</dbReference>
<dbReference type="EMBL" id="DS469510">
    <property type="protein sequence ID" value="EDO49292.1"/>
    <property type="molecule type" value="Genomic_DNA"/>
</dbReference>
<dbReference type="GO" id="GO:0006366">
    <property type="term" value="P:transcription by RNA polymerase II"/>
    <property type="evidence" value="ECO:0000318"/>
    <property type="project" value="GO_Central"/>
</dbReference>
<dbReference type="OMA" id="VCTCELL"/>
<comment type="similarity">
    <text evidence="2">Belongs to the TFB1 family.</text>
</comment>
<evidence type="ECO:0000256" key="4">
    <source>
        <dbReference type="ARBA" id="ARBA00023015"/>
    </source>
</evidence>
<feature type="compositionally biased region" description="Polar residues" evidence="7">
    <location>
        <begin position="310"/>
        <end position="319"/>
    </location>
</feature>
<dbReference type="eggNOG" id="KOG2074">
    <property type="taxonomic scope" value="Eukaryota"/>
</dbReference>
<dbReference type="GO" id="GO:0006281">
    <property type="term" value="P:DNA repair"/>
    <property type="evidence" value="ECO:0000318"/>
    <property type="project" value="GO_Central"/>
</dbReference>
<dbReference type="GO" id="GO:0000439">
    <property type="term" value="C:transcription factor TFIIH core complex"/>
    <property type="evidence" value="ECO:0000318"/>
    <property type="project" value="GO_Central"/>
</dbReference>